<dbReference type="EMBL" id="DPRK01000256">
    <property type="protein sequence ID" value="HCY82989.1"/>
    <property type="molecule type" value="Genomic_DNA"/>
</dbReference>
<organism evidence="1 2">
    <name type="scientific">Xanthomarina gelatinilytica</name>
    <dbReference type="NCBI Taxonomy" id="1137281"/>
    <lineage>
        <taxon>Bacteria</taxon>
        <taxon>Pseudomonadati</taxon>
        <taxon>Bacteroidota</taxon>
        <taxon>Flavobacteriia</taxon>
        <taxon>Flavobacteriales</taxon>
        <taxon>Flavobacteriaceae</taxon>
        <taxon>Xanthomarina</taxon>
    </lineage>
</organism>
<evidence type="ECO:0000313" key="1">
    <source>
        <dbReference type="EMBL" id="HCY82989.1"/>
    </source>
</evidence>
<dbReference type="Pfam" id="PF14412">
    <property type="entry name" value="AHH"/>
    <property type="match status" value="1"/>
</dbReference>
<dbReference type="AlphaFoldDB" id="A0A3D6BXT7"/>
<gene>
    <name evidence="1" type="ORF">DHV22_16025</name>
</gene>
<feature type="non-terminal residue" evidence="1">
    <location>
        <position position="258"/>
    </location>
</feature>
<dbReference type="InterPro" id="IPR032871">
    <property type="entry name" value="AHH_dom_containing"/>
</dbReference>
<accession>A0A3D6BXT7</accession>
<name>A0A3D6BXT7_9FLAO</name>
<comment type="caution">
    <text evidence="1">The sequence shown here is derived from an EMBL/GenBank/DDBJ whole genome shotgun (WGS) entry which is preliminary data.</text>
</comment>
<reference evidence="1 2" key="1">
    <citation type="journal article" date="2018" name="Nat. Biotechnol.">
        <title>A standardized bacterial taxonomy based on genome phylogeny substantially revises the tree of life.</title>
        <authorList>
            <person name="Parks D.H."/>
            <person name="Chuvochina M."/>
            <person name="Waite D.W."/>
            <person name="Rinke C."/>
            <person name="Skarshewski A."/>
            <person name="Chaumeil P.A."/>
            <person name="Hugenholtz P."/>
        </authorList>
    </citation>
    <scope>NUCLEOTIDE SEQUENCE [LARGE SCALE GENOMIC DNA]</scope>
    <source>
        <strain evidence="1">UBA10227</strain>
    </source>
</reference>
<dbReference type="Proteomes" id="UP000263268">
    <property type="component" value="Unassembled WGS sequence"/>
</dbReference>
<evidence type="ECO:0000313" key="2">
    <source>
        <dbReference type="Proteomes" id="UP000263268"/>
    </source>
</evidence>
<protein>
    <submittedName>
        <fullName evidence="1">Uncharacterized protein</fullName>
    </submittedName>
</protein>
<sequence length="258" mass="30079">MYLSRTRHPEDTQFHHVVPRQVYTGTLSRLTEEQREKTIEVRNFLNELGYTKQKTDNLGLYLPKYESSYDTNRSTHRGYSSNHKQYNEDFVDEMYELVDLVRSEGYTKEQSRELIDQTLAEMRQDIRTGDIDVGPTDYTPSEGVELDRSLIFGLNVGSKLRFAFMSTYIGTARQKNLAHEIDGLIRNRETPWLSLMNIKNRYMVVESSCHDTLIADAFLRLDYAMKMLCSCAQLMLPYDLITEEKVQKQCQLLEAVKA</sequence>
<proteinExistence type="predicted"/>